<proteinExistence type="predicted"/>
<dbReference type="EMBL" id="JAIMJA010000001">
    <property type="protein sequence ID" value="MCE2593500.1"/>
    <property type="molecule type" value="Genomic_DNA"/>
</dbReference>
<dbReference type="RefSeq" id="WP_233051103.1">
    <property type="nucleotide sequence ID" value="NZ_JAIMJA010000001.1"/>
</dbReference>
<keyword evidence="3" id="KW-1185">Reference proteome</keyword>
<organism evidence="2 3">
    <name type="scientific">Motilimonas cestriensis</name>
    <dbReference type="NCBI Taxonomy" id="2742685"/>
    <lineage>
        <taxon>Bacteria</taxon>
        <taxon>Pseudomonadati</taxon>
        <taxon>Pseudomonadota</taxon>
        <taxon>Gammaproteobacteria</taxon>
        <taxon>Alteromonadales</taxon>
        <taxon>Alteromonadales genera incertae sedis</taxon>
        <taxon>Motilimonas</taxon>
    </lineage>
</organism>
<feature type="chain" id="PRO_5045168959" description="Outer membrane protein" evidence="1">
    <location>
        <begin position="25"/>
        <end position="276"/>
    </location>
</feature>
<comment type="caution">
    <text evidence="2">The sequence shown here is derived from an EMBL/GenBank/DDBJ whole genome shotgun (WGS) entry which is preliminary data.</text>
</comment>
<feature type="signal peptide" evidence="1">
    <location>
        <begin position="1"/>
        <end position="24"/>
    </location>
</feature>
<evidence type="ECO:0000313" key="3">
    <source>
        <dbReference type="Proteomes" id="UP001201273"/>
    </source>
</evidence>
<reference evidence="2 3" key="1">
    <citation type="journal article" date="2022" name="Environ. Microbiol. Rep.">
        <title>Eco-phylogenetic analyses reveal divergent evolution of vitamin B12 metabolism in the marine bacterial family 'Psychromonadaceae'.</title>
        <authorList>
            <person name="Jin X."/>
            <person name="Yang Y."/>
            <person name="Cao H."/>
            <person name="Gao B."/>
            <person name="Zhao Z."/>
        </authorList>
    </citation>
    <scope>NUCLEOTIDE SEQUENCE [LARGE SCALE GENOMIC DNA]</scope>
    <source>
        <strain evidence="2 3">MKS20</strain>
    </source>
</reference>
<evidence type="ECO:0000256" key="1">
    <source>
        <dbReference type="SAM" id="SignalP"/>
    </source>
</evidence>
<keyword evidence="1" id="KW-0732">Signal</keyword>
<protein>
    <recommendedName>
        <fullName evidence="4">Outer membrane protein</fullName>
    </recommendedName>
</protein>
<evidence type="ECO:0008006" key="4">
    <source>
        <dbReference type="Google" id="ProtNLM"/>
    </source>
</evidence>
<sequence length="276" mass="30869">MIWKFSQGILPAALCCVLSNNAFAQSSESTESSVFDRISGSIAVDYSRNAYDSDSYKARRSTGISYGLSYTTENDIALGVNGRTQYSYDQEIGWFPQDYWLSISKSNLYQPTEWLTIGGDIRAAIPVSEYSDKTKLNTAVRGAVTFAVDLSAWAEGLSFTFQPRLLKNFHQYKTAGGRNLVEYDAGAYYGLAYDYQDWTFSASAINNHTWTYKGNYNHPSISHQEYIGYQVTSKVSLGVGHTNSVSFFDPSRGPSPVSRLLDYKHSTFYALAVYSF</sequence>
<gene>
    <name evidence="2" type="ORF">K6Y31_01550</name>
</gene>
<dbReference type="Proteomes" id="UP001201273">
    <property type="component" value="Unassembled WGS sequence"/>
</dbReference>
<name>A0ABS8W4T0_9GAMM</name>
<evidence type="ECO:0000313" key="2">
    <source>
        <dbReference type="EMBL" id="MCE2593500.1"/>
    </source>
</evidence>
<accession>A0ABS8W4T0</accession>